<dbReference type="Pfam" id="PF06041">
    <property type="entry name" value="DUF924"/>
    <property type="match status" value="1"/>
</dbReference>
<protein>
    <submittedName>
        <fullName evidence="1">DUF924 domain-containing protein</fullName>
    </submittedName>
</protein>
<dbReference type="InterPro" id="IPR011990">
    <property type="entry name" value="TPR-like_helical_dom_sf"/>
</dbReference>
<dbReference type="Gene3D" id="1.20.58.320">
    <property type="entry name" value="TPR-like"/>
    <property type="match status" value="1"/>
</dbReference>
<dbReference type="RefSeq" id="WP_261618145.1">
    <property type="nucleotide sequence ID" value="NZ_JALIDZ010000013.1"/>
</dbReference>
<dbReference type="InterPro" id="IPR010323">
    <property type="entry name" value="DUF924"/>
</dbReference>
<gene>
    <name evidence="1" type="ORF">MUB46_22065</name>
</gene>
<comment type="caution">
    <text evidence="1">The sequence shown here is derived from an EMBL/GenBank/DDBJ whole genome shotgun (WGS) entry which is preliminary data.</text>
</comment>
<keyword evidence="2" id="KW-1185">Reference proteome</keyword>
<organism evidence="1 2">
    <name type="scientific">Microbaculum marinisediminis</name>
    <dbReference type="NCBI Taxonomy" id="2931392"/>
    <lineage>
        <taxon>Bacteria</taxon>
        <taxon>Pseudomonadati</taxon>
        <taxon>Pseudomonadota</taxon>
        <taxon>Alphaproteobacteria</taxon>
        <taxon>Hyphomicrobiales</taxon>
        <taxon>Tepidamorphaceae</taxon>
        <taxon>Microbaculum</taxon>
    </lineage>
</organism>
<evidence type="ECO:0000313" key="2">
    <source>
        <dbReference type="Proteomes" id="UP001320898"/>
    </source>
</evidence>
<evidence type="ECO:0000313" key="1">
    <source>
        <dbReference type="EMBL" id="MCT8974560.1"/>
    </source>
</evidence>
<reference evidence="1 2" key="1">
    <citation type="submission" date="2022-04" db="EMBL/GenBank/DDBJ databases">
        <authorList>
            <person name="Ye Y.-Q."/>
            <person name="Du Z.-J."/>
        </authorList>
    </citation>
    <scope>NUCLEOTIDE SEQUENCE [LARGE SCALE GENOMIC DNA]</scope>
    <source>
        <strain evidence="1 2">A6E488</strain>
    </source>
</reference>
<dbReference type="Gene3D" id="1.25.40.10">
    <property type="entry name" value="Tetratricopeptide repeat domain"/>
    <property type="match status" value="1"/>
</dbReference>
<dbReference type="EMBL" id="JALIDZ010000013">
    <property type="protein sequence ID" value="MCT8974560.1"/>
    <property type="molecule type" value="Genomic_DNA"/>
</dbReference>
<name>A0AAW5R5C2_9HYPH</name>
<proteinExistence type="predicted"/>
<accession>A0AAW5R5C2</accession>
<sequence length="182" mass="20511">MTDLATPTDVLDFWWSAGPTKWYAGGEAFDEACRQRFEALLEHTASGGLEDWEATPQGALALIIVLDQLSRNILRGSPRAFAQDERAVGVSERAIAAGYDKLWPVPARNFFYMPFMHAEDIDLQARCCDFFRAHADQDGYFYALVHLDAIRRFGRFPHRNTVLGRESTPEERAYLDSGGFSA</sequence>
<dbReference type="Proteomes" id="UP001320898">
    <property type="component" value="Unassembled WGS sequence"/>
</dbReference>
<dbReference type="SUPFAM" id="SSF48452">
    <property type="entry name" value="TPR-like"/>
    <property type="match status" value="1"/>
</dbReference>
<dbReference type="AlphaFoldDB" id="A0AAW5R5C2"/>